<dbReference type="Pfam" id="PF13189">
    <property type="entry name" value="Cytidylate_kin2"/>
    <property type="match status" value="1"/>
</dbReference>
<reference evidence="1" key="1">
    <citation type="submission" date="2020-10" db="EMBL/GenBank/DDBJ databases">
        <authorList>
            <person name="Gilroy R."/>
        </authorList>
    </citation>
    <scope>NUCLEOTIDE SEQUENCE</scope>
    <source>
        <strain evidence="1">2830</strain>
    </source>
</reference>
<comment type="caution">
    <text evidence="1">The sequence shown here is derived from an EMBL/GenBank/DDBJ whole genome shotgun (WGS) entry which is preliminary data.</text>
</comment>
<reference evidence="1" key="2">
    <citation type="journal article" date="2021" name="PeerJ">
        <title>Extensive microbial diversity within the chicken gut microbiome revealed by metagenomics and culture.</title>
        <authorList>
            <person name="Gilroy R."/>
            <person name="Ravi A."/>
            <person name="Getino M."/>
            <person name="Pursley I."/>
            <person name="Horton D.L."/>
            <person name="Alikhan N.F."/>
            <person name="Baker D."/>
            <person name="Gharbi K."/>
            <person name="Hall N."/>
            <person name="Watson M."/>
            <person name="Adriaenssens E.M."/>
            <person name="Foster-Nyarko E."/>
            <person name="Jarju S."/>
            <person name="Secka A."/>
            <person name="Antonio M."/>
            <person name="Oren A."/>
            <person name="Chaudhuri R.R."/>
            <person name="La Ragione R."/>
            <person name="Hildebrand F."/>
            <person name="Pallen M.J."/>
        </authorList>
    </citation>
    <scope>NUCLEOTIDE SEQUENCE</scope>
    <source>
        <strain evidence="1">2830</strain>
    </source>
</reference>
<name>A0A9D1HIE4_9FIRM</name>
<organism evidence="1 2">
    <name type="scientific">Candidatus Avidehalobacter gallistercoris</name>
    <dbReference type="NCBI Taxonomy" id="2840694"/>
    <lineage>
        <taxon>Bacteria</taxon>
        <taxon>Bacillati</taxon>
        <taxon>Bacillota</taxon>
        <taxon>Clostridia</taxon>
        <taxon>Eubacteriales</taxon>
        <taxon>Peptococcaceae</taxon>
        <taxon>Peptococcaceae incertae sedis</taxon>
        <taxon>Candidatus Avidehalobacter</taxon>
    </lineage>
</organism>
<dbReference type="AlphaFoldDB" id="A0A9D1HIE4"/>
<dbReference type="InterPro" id="IPR027417">
    <property type="entry name" value="P-loop_NTPase"/>
</dbReference>
<dbReference type="SUPFAM" id="SSF52540">
    <property type="entry name" value="P-loop containing nucleoside triphosphate hydrolases"/>
    <property type="match status" value="1"/>
</dbReference>
<accession>A0A9D1HIE4</accession>
<keyword evidence="1" id="KW-0418">Kinase</keyword>
<dbReference type="EMBL" id="DVMH01000009">
    <property type="protein sequence ID" value="HIU09876.1"/>
    <property type="molecule type" value="Genomic_DNA"/>
</dbReference>
<sequence length="196" mass="22640">MNKVITISREFGSGGRELGMLIAQRLQIPFYDKELISLAAQDNTLSAEVIEQYEEHLQLNTLWSAGQNLLPFYQQPITDQIYFRQCETIRNLAAKGSCVIVGRCADKVLEEALHIFVYADQRARVERKIQQGVNGPAQEVEHQIKETDQKRSRYYEHYTDSKWGSMRNYHLCIDTTYNSLESCADAVAVFAEHFRR</sequence>
<evidence type="ECO:0000313" key="1">
    <source>
        <dbReference type="EMBL" id="HIU09876.1"/>
    </source>
</evidence>
<keyword evidence="1" id="KW-0808">Transferase</keyword>
<dbReference type="Gene3D" id="3.40.50.300">
    <property type="entry name" value="P-loop containing nucleotide triphosphate hydrolases"/>
    <property type="match status" value="1"/>
</dbReference>
<proteinExistence type="predicted"/>
<dbReference type="Proteomes" id="UP000824124">
    <property type="component" value="Unassembled WGS sequence"/>
</dbReference>
<gene>
    <name evidence="1" type="ORF">IAB00_01265</name>
</gene>
<protein>
    <submittedName>
        <fullName evidence="1">Cytidylate kinase-like family protein</fullName>
    </submittedName>
</protein>
<evidence type="ECO:0000313" key="2">
    <source>
        <dbReference type="Proteomes" id="UP000824124"/>
    </source>
</evidence>
<dbReference type="GO" id="GO:0016301">
    <property type="term" value="F:kinase activity"/>
    <property type="evidence" value="ECO:0007669"/>
    <property type="project" value="UniProtKB-KW"/>
</dbReference>